<dbReference type="InterPro" id="IPR024203">
    <property type="entry name" value="Deoxy-glucuronate_isom_IolB"/>
</dbReference>
<dbReference type="PANTHER" id="PTHR39193">
    <property type="entry name" value="5-DEOXY-GLUCURONATE ISOMERASE"/>
    <property type="match status" value="1"/>
</dbReference>
<protein>
    <submittedName>
        <fullName evidence="2">5-deoxy-glucuronate isomerase</fullName>
    </submittedName>
</protein>
<dbReference type="Gene3D" id="2.60.120.10">
    <property type="entry name" value="Jelly Rolls"/>
    <property type="match status" value="2"/>
</dbReference>
<dbReference type="Pfam" id="PF04962">
    <property type="entry name" value="KduI"/>
    <property type="match status" value="1"/>
</dbReference>
<keyword evidence="1 2" id="KW-0413">Isomerase</keyword>
<evidence type="ECO:0000313" key="2">
    <source>
        <dbReference type="EMBL" id="NYS47014.1"/>
    </source>
</evidence>
<dbReference type="InterPro" id="IPR021120">
    <property type="entry name" value="KduI/IolB_isomerase"/>
</dbReference>
<reference evidence="2 3" key="1">
    <citation type="submission" date="2020-07" db="EMBL/GenBank/DDBJ databases">
        <title>MOT database genomes.</title>
        <authorList>
            <person name="Joseph S."/>
            <person name="Aduse-Opoku J."/>
            <person name="Hashim A."/>
            <person name="Wade W."/>
            <person name="Curtis M."/>
        </authorList>
    </citation>
    <scope>NUCLEOTIDE SEQUENCE [LARGE SCALE GENOMIC DNA]</scope>
    <source>
        <strain evidence="2 3">CIP 106318</strain>
    </source>
</reference>
<evidence type="ECO:0000256" key="1">
    <source>
        <dbReference type="ARBA" id="ARBA00023235"/>
    </source>
</evidence>
<proteinExistence type="predicted"/>
<dbReference type="GO" id="GO:0016853">
    <property type="term" value="F:isomerase activity"/>
    <property type="evidence" value="ECO:0007669"/>
    <property type="project" value="UniProtKB-KW"/>
</dbReference>
<dbReference type="InterPro" id="IPR011051">
    <property type="entry name" value="RmlC_Cupin_sf"/>
</dbReference>
<accession>A0ABX2SXY5</accession>
<dbReference type="RefSeq" id="WP_179940451.1">
    <property type="nucleotide sequence ID" value="NZ_JACBYF010000003.1"/>
</dbReference>
<dbReference type="InterPro" id="IPR014710">
    <property type="entry name" value="RmlC-like_jellyroll"/>
</dbReference>
<dbReference type="PANTHER" id="PTHR39193:SF1">
    <property type="entry name" value="5-DEOXY-GLUCURONATE ISOMERASE"/>
    <property type="match status" value="1"/>
</dbReference>
<organism evidence="2 3">
    <name type="scientific">Gemelliphila palaticanis</name>
    <dbReference type="NCBI Taxonomy" id="81950"/>
    <lineage>
        <taxon>Bacteria</taxon>
        <taxon>Bacillati</taxon>
        <taxon>Bacillota</taxon>
        <taxon>Bacilli</taxon>
        <taxon>Bacillales</taxon>
        <taxon>Gemellaceae</taxon>
        <taxon>Gemelliphila</taxon>
    </lineage>
</organism>
<dbReference type="SUPFAM" id="SSF51182">
    <property type="entry name" value="RmlC-like cupins"/>
    <property type="match status" value="1"/>
</dbReference>
<gene>
    <name evidence="2" type="ORF">HZY85_02255</name>
</gene>
<dbReference type="EMBL" id="JACBYF010000003">
    <property type="protein sequence ID" value="NYS47014.1"/>
    <property type="molecule type" value="Genomic_DNA"/>
</dbReference>
<name>A0ABX2SXY5_9BACL</name>
<sequence>MFKNLEIKKGKNLVCDNTFHADMLMDVNVYLLEEGEEFELYSDSKESALLLLTGELLFNYNNEEINISRNDVFEEKPYCLHTSKNKKYIFKALKETEILVQQKENNKDFDTVFYTPDNVTQIIAGEKEFDGTSKRIIRTIFDYATASYSNMVLGEVLSYTGRWNSYPPHHHPQPEVYYYKFDHPSGFGVSVIGDNAAVIKNNSVSYIPGGLVHPQSTAPGYRMFYVWMIPHLENNPWTERIFAEEHKWLLNN</sequence>
<dbReference type="PIRSF" id="PIRSF036628">
    <property type="entry name" value="IolB"/>
    <property type="match status" value="1"/>
</dbReference>
<dbReference type="Proteomes" id="UP000531840">
    <property type="component" value="Unassembled WGS sequence"/>
</dbReference>
<evidence type="ECO:0000313" key="3">
    <source>
        <dbReference type="Proteomes" id="UP000531840"/>
    </source>
</evidence>
<keyword evidence="3" id="KW-1185">Reference proteome</keyword>
<comment type="caution">
    <text evidence="2">The sequence shown here is derived from an EMBL/GenBank/DDBJ whole genome shotgun (WGS) entry which is preliminary data.</text>
</comment>